<sequence length="112" mass="12413">MMSSNPIFPASRAELKALHPVIEITCADSKSEYDEVKSRYGHPVVADTAGAEYRARVTESYMAVRSGECNGLFEDLIACNGNNIYDYAKQCKQVRDSLQMCAIKNKLGELSK</sequence>
<dbReference type="Proteomes" id="UP000291116">
    <property type="component" value="Unassembled WGS sequence"/>
</dbReference>
<evidence type="ECO:0000313" key="2">
    <source>
        <dbReference type="Proteomes" id="UP000291116"/>
    </source>
</evidence>
<gene>
    <name evidence="1" type="ORF">PSNMU_V1.4_AUG-EV-PASAV3_0030880</name>
</gene>
<dbReference type="AlphaFoldDB" id="A0A448Z2P9"/>
<proteinExistence type="predicted"/>
<reference evidence="1 2" key="1">
    <citation type="submission" date="2019-01" db="EMBL/GenBank/DDBJ databases">
        <authorList>
            <person name="Ferrante I. M."/>
        </authorList>
    </citation>
    <scope>NUCLEOTIDE SEQUENCE [LARGE SCALE GENOMIC DNA]</scope>
    <source>
        <strain evidence="1 2">B856</strain>
    </source>
</reference>
<dbReference type="OrthoDB" id="35697at2759"/>
<evidence type="ECO:0000313" key="1">
    <source>
        <dbReference type="EMBL" id="VEU36333.1"/>
    </source>
</evidence>
<accession>A0A448Z2P9</accession>
<protein>
    <submittedName>
        <fullName evidence="1">Uncharacterized protein</fullName>
    </submittedName>
</protein>
<name>A0A448Z2P9_9STRA</name>
<organism evidence="1 2">
    <name type="scientific">Pseudo-nitzschia multistriata</name>
    <dbReference type="NCBI Taxonomy" id="183589"/>
    <lineage>
        <taxon>Eukaryota</taxon>
        <taxon>Sar</taxon>
        <taxon>Stramenopiles</taxon>
        <taxon>Ochrophyta</taxon>
        <taxon>Bacillariophyta</taxon>
        <taxon>Bacillariophyceae</taxon>
        <taxon>Bacillariophycidae</taxon>
        <taxon>Bacillariales</taxon>
        <taxon>Bacillariaceae</taxon>
        <taxon>Pseudo-nitzschia</taxon>
    </lineage>
</organism>
<keyword evidence="2" id="KW-1185">Reference proteome</keyword>
<dbReference type="EMBL" id="CAACVS010000085">
    <property type="protein sequence ID" value="VEU36333.1"/>
    <property type="molecule type" value="Genomic_DNA"/>
</dbReference>